<dbReference type="Proteomes" id="UP000196239">
    <property type="component" value="Chromosome 1"/>
</dbReference>
<evidence type="ECO:0000313" key="2">
    <source>
        <dbReference type="Proteomes" id="UP000196239"/>
    </source>
</evidence>
<keyword evidence="2" id="KW-1185">Reference proteome</keyword>
<dbReference type="KEGG" id="ndv:NDEV_1311"/>
<gene>
    <name evidence="1" type="ORF">NDEV_1311</name>
</gene>
<sequence length="67" mass="7858">MSSDVTEEEKKTLTPESGFDLCGIDYFESLGRRLYFIAHYEKYQDALVAKKDRDRPDEYLILYKGAQ</sequence>
<dbReference type="AlphaFoldDB" id="A0A128A3Y9"/>
<evidence type="ECO:0000313" key="1">
    <source>
        <dbReference type="EMBL" id="CUR52076.1"/>
    </source>
</evidence>
<accession>A0A128A3Y9</accession>
<organism evidence="1 2">
    <name type="scientific">Nitrosotalea devaniterrae</name>
    <dbReference type="NCBI Taxonomy" id="1078905"/>
    <lineage>
        <taxon>Archaea</taxon>
        <taxon>Nitrososphaerota</taxon>
        <taxon>Nitrososphaeria</taxon>
        <taxon>Nitrosotaleales</taxon>
        <taxon>Nitrosotaleaceae</taxon>
        <taxon>Nitrosotalea</taxon>
    </lineage>
</organism>
<proteinExistence type="predicted"/>
<name>A0A128A3Y9_9ARCH</name>
<dbReference type="EMBL" id="LN890280">
    <property type="protein sequence ID" value="CUR52076.1"/>
    <property type="molecule type" value="Genomic_DNA"/>
</dbReference>
<protein>
    <submittedName>
        <fullName evidence="1">Phage protein</fullName>
    </submittedName>
</protein>
<reference evidence="2" key="1">
    <citation type="submission" date="2015-10" db="EMBL/GenBank/DDBJ databases">
        <authorList>
            <person name="Lehtovirta-Morley L.E."/>
            <person name="Vieille C."/>
        </authorList>
    </citation>
    <scope>NUCLEOTIDE SEQUENCE [LARGE SCALE GENOMIC DNA]</scope>
</reference>